<accession>A0ACB6F7E0</accession>
<dbReference type="Proteomes" id="UP000293547">
    <property type="component" value="Unassembled WGS sequence"/>
</dbReference>
<gene>
    <name evidence="1" type="ORF">AG0111_0g11233</name>
</gene>
<protein>
    <submittedName>
        <fullName evidence="1">Uncharacterized protein</fullName>
    </submittedName>
</protein>
<comment type="caution">
    <text evidence="1">The sequence shown here is derived from an EMBL/GenBank/DDBJ whole genome shotgun (WGS) entry which is preliminary data.</text>
</comment>
<proteinExistence type="predicted"/>
<reference evidence="1 2" key="1">
    <citation type="journal article" date="2019" name="bioRxiv">
        <title>Genomics, evolutionary history and diagnostics of the Alternaria alternata species group including apple and Asian pear pathotypes.</title>
        <authorList>
            <person name="Armitage A.D."/>
            <person name="Cockerton H.M."/>
            <person name="Sreenivasaprasad S."/>
            <person name="Woodhall J.W."/>
            <person name="Lane C.R."/>
            <person name="Harrison R.J."/>
            <person name="Clarkson J.P."/>
        </authorList>
    </citation>
    <scope>NUCLEOTIDE SEQUENCE [LARGE SCALE GENOMIC DNA]</scope>
    <source>
        <strain evidence="1 2">FERA 650</strain>
    </source>
</reference>
<sequence>MLFSWMHTRAGTTDDLAADPGVVVDGKKEKDRDVKVACSSVNSTSESLLHEPASSVPPPSSEPPRQERVTTWGNDSVQGSRFARWNWRSKAKWKVRWTWVFHDACLSTWDAMKWIGKTTKNAPVWKHVRWSKKQFYAFCLVVIWVVLPMTLISYLTPFTSIFADKTLSCGDSFYGQPQNATVTGIEKLFALDATFGRFSFSQVKAIDVLWDLLVGKGAQALAWWASYNVFCDALLRVIERHPASFEIFQRIGNEGPGLHSLWTLTKELWNAKSARTRALFFYMFWSTGYVLLVPIVLGAMTGYDSTSIAWIDLEGENNIIPASALHQTWVLTGTKNETFKTSACVDWKARNDYNYMQNEREHKCDCQFPNGTITTADERYKWNQGQNSYYYYYSFSGPAYANCSYTYPNNTQTYTNADARYWIDTQYVSADDTYACNATISVSINGKQYDASNLNGDYGYCYNGVGYNYSYLSDKSRCLPDTANPSYQWGFATLMSGLFILVTAIWTLSMYVLWQDAQFNCKLVKQGYRLTPLRAAFAMAVAARRRTGLGGKELVRAKNAGLERELYGGKGTRGTHIEGHLFVENVEDEGKEEEERNRRKEWMMQTPVSTPLSPLTPAYASSGKEKQWPLSPSSTTVGDQEIRPLVRSDTDISFHVLDDEELRRRYLRGVEEARLSRKPLSRESTWVEESMWEGSPRLPLYDERGLDGGSDGVGGVARDDEKPEETDGRDERHEKEDKKERVRLEKNRRPC</sequence>
<keyword evidence="2" id="KW-1185">Reference proteome</keyword>
<dbReference type="EMBL" id="PDWZ02000013">
    <property type="protein sequence ID" value="KAB2100300.1"/>
    <property type="molecule type" value="Genomic_DNA"/>
</dbReference>
<organism evidence="1 2">
    <name type="scientific">Alternaria gaisen</name>
    <dbReference type="NCBI Taxonomy" id="167740"/>
    <lineage>
        <taxon>Eukaryota</taxon>
        <taxon>Fungi</taxon>
        <taxon>Dikarya</taxon>
        <taxon>Ascomycota</taxon>
        <taxon>Pezizomycotina</taxon>
        <taxon>Dothideomycetes</taxon>
        <taxon>Pleosporomycetidae</taxon>
        <taxon>Pleosporales</taxon>
        <taxon>Pleosporineae</taxon>
        <taxon>Pleosporaceae</taxon>
        <taxon>Alternaria</taxon>
        <taxon>Alternaria sect. Alternaria</taxon>
    </lineage>
</organism>
<name>A0ACB6F7E0_9PLEO</name>
<evidence type="ECO:0000313" key="2">
    <source>
        <dbReference type="Proteomes" id="UP000293547"/>
    </source>
</evidence>
<evidence type="ECO:0000313" key="1">
    <source>
        <dbReference type="EMBL" id="KAB2100300.1"/>
    </source>
</evidence>